<dbReference type="GO" id="GO:0016747">
    <property type="term" value="F:acyltransferase activity, transferring groups other than amino-acyl groups"/>
    <property type="evidence" value="ECO:0007669"/>
    <property type="project" value="InterPro"/>
</dbReference>
<dbReference type="CDD" id="cd04301">
    <property type="entry name" value="NAT_SF"/>
    <property type="match status" value="1"/>
</dbReference>
<evidence type="ECO:0000313" key="2">
    <source>
        <dbReference type="Proteomes" id="UP000239239"/>
    </source>
</evidence>
<reference evidence="1 2" key="1">
    <citation type="submission" date="2018-02" db="EMBL/GenBank/DDBJ databases">
        <title>Draft genome sequences of four Legionella pneumophila clinical strains isolated in Ontario.</title>
        <authorList>
            <person name="Fortuna A."/>
            <person name="Ramnarine R."/>
            <person name="Li A."/>
            <person name="Frantz C."/>
            <person name="Mallo G."/>
        </authorList>
    </citation>
    <scope>NUCLEOTIDE SEQUENCE [LARGE SCALE GENOMIC DNA]</scope>
    <source>
        <strain evidence="1 2">LG61</strain>
    </source>
</reference>
<sequence length="157" mass="17965">MAIYKFEISTMQNGNTQISARHKSTGEIHGYVQLASSDRLESRNLLEIDQLYVDNNARGHGLGSELASRAIKYALKMDKGIHMMIQPGSDVFWKKYFNSRFDGKRITLFGGETLNTNLADGKIFEISKESLVANYKFPQDRHLRDRDMERICTKLSN</sequence>
<keyword evidence="1" id="KW-0808">Transferase</keyword>
<dbReference type="AlphaFoldDB" id="A0A2S6F265"/>
<dbReference type="SUPFAM" id="SSF55729">
    <property type="entry name" value="Acyl-CoA N-acyltransferases (Nat)"/>
    <property type="match status" value="1"/>
</dbReference>
<proteinExistence type="predicted"/>
<dbReference type="RefSeq" id="WP_027227700.1">
    <property type="nucleotide sequence ID" value="NZ_CP017601.1"/>
</dbReference>
<comment type="caution">
    <text evidence="1">The sequence shown here is derived from an EMBL/GenBank/DDBJ whole genome shotgun (WGS) entry which is preliminary data.</text>
</comment>
<dbReference type="InterPro" id="IPR000182">
    <property type="entry name" value="GNAT_dom"/>
</dbReference>
<dbReference type="EMBL" id="PQWY01000010">
    <property type="protein sequence ID" value="PPK31532.1"/>
    <property type="molecule type" value="Genomic_DNA"/>
</dbReference>
<protein>
    <submittedName>
        <fullName evidence="1">N-acetyltransferase</fullName>
    </submittedName>
</protein>
<dbReference type="Proteomes" id="UP000239239">
    <property type="component" value="Unassembled WGS sequence"/>
</dbReference>
<dbReference type="InterPro" id="IPR016181">
    <property type="entry name" value="Acyl_CoA_acyltransferase"/>
</dbReference>
<name>A0A2S6F265_LEGPN</name>
<organism evidence="1 2">
    <name type="scientific">Legionella pneumophila</name>
    <dbReference type="NCBI Taxonomy" id="446"/>
    <lineage>
        <taxon>Bacteria</taxon>
        <taxon>Pseudomonadati</taxon>
        <taxon>Pseudomonadota</taxon>
        <taxon>Gammaproteobacteria</taxon>
        <taxon>Legionellales</taxon>
        <taxon>Legionellaceae</taxon>
        <taxon>Legionella</taxon>
    </lineage>
</organism>
<dbReference type="Gene3D" id="3.40.630.30">
    <property type="match status" value="1"/>
</dbReference>
<evidence type="ECO:0000313" key="1">
    <source>
        <dbReference type="EMBL" id="PPK31532.1"/>
    </source>
</evidence>
<dbReference type="OrthoDB" id="5640719at2"/>
<accession>A0A2S6F265</accession>
<dbReference type="Pfam" id="PF00583">
    <property type="entry name" value="Acetyltransf_1"/>
    <property type="match status" value="1"/>
</dbReference>
<gene>
    <name evidence="1" type="ORF">C3928_05735</name>
</gene>